<accession>A0ABY7G0A3</accession>
<name>A0ABY7G0A3_MYAAR</name>
<evidence type="ECO:0000313" key="2">
    <source>
        <dbReference type="Proteomes" id="UP001164746"/>
    </source>
</evidence>
<reference evidence="1" key="1">
    <citation type="submission" date="2022-11" db="EMBL/GenBank/DDBJ databases">
        <title>Centuries of genome instability and evolution in soft-shell clam transmissible cancer (bioRxiv).</title>
        <authorList>
            <person name="Hart S.F.M."/>
            <person name="Yonemitsu M.A."/>
            <person name="Giersch R.M."/>
            <person name="Beal B.F."/>
            <person name="Arriagada G."/>
            <person name="Davis B.W."/>
            <person name="Ostrander E.A."/>
            <person name="Goff S.P."/>
            <person name="Metzger M.J."/>
        </authorList>
    </citation>
    <scope>NUCLEOTIDE SEQUENCE</scope>
    <source>
        <strain evidence="1">MELC-2E11</strain>
        <tissue evidence="1">Siphon/mantle</tissue>
    </source>
</reference>
<evidence type="ECO:0000313" key="1">
    <source>
        <dbReference type="EMBL" id="WAR24791.1"/>
    </source>
</evidence>
<protein>
    <submittedName>
        <fullName evidence="1">Uncharacterized protein</fullName>
    </submittedName>
</protein>
<sequence>MKIEQDVAITQVINDMRNYREQIIPSVDQLQFVHEVVKEYILQNETYSNFTG</sequence>
<dbReference type="Gene3D" id="3.90.190.10">
    <property type="entry name" value="Protein tyrosine phosphatase superfamily"/>
    <property type="match status" value="1"/>
</dbReference>
<gene>
    <name evidence="1" type="ORF">MAR_038460</name>
</gene>
<dbReference type="InterPro" id="IPR029021">
    <property type="entry name" value="Prot-tyrosine_phosphatase-like"/>
</dbReference>
<organism evidence="1 2">
    <name type="scientific">Mya arenaria</name>
    <name type="common">Soft-shell clam</name>
    <dbReference type="NCBI Taxonomy" id="6604"/>
    <lineage>
        <taxon>Eukaryota</taxon>
        <taxon>Metazoa</taxon>
        <taxon>Spiralia</taxon>
        <taxon>Lophotrochozoa</taxon>
        <taxon>Mollusca</taxon>
        <taxon>Bivalvia</taxon>
        <taxon>Autobranchia</taxon>
        <taxon>Heteroconchia</taxon>
        <taxon>Euheterodonta</taxon>
        <taxon>Imparidentia</taxon>
        <taxon>Neoheterodontei</taxon>
        <taxon>Myida</taxon>
        <taxon>Myoidea</taxon>
        <taxon>Myidae</taxon>
        <taxon>Mya</taxon>
    </lineage>
</organism>
<dbReference type="SUPFAM" id="SSF52799">
    <property type="entry name" value="(Phosphotyrosine protein) phosphatases II"/>
    <property type="match status" value="1"/>
</dbReference>
<dbReference type="EMBL" id="CP111024">
    <property type="protein sequence ID" value="WAR24791.1"/>
    <property type="molecule type" value="Genomic_DNA"/>
</dbReference>
<dbReference type="Proteomes" id="UP001164746">
    <property type="component" value="Chromosome 13"/>
</dbReference>
<proteinExistence type="predicted"/>
<keyword evidence="2" id="KW-1185">Reference proteome</keyword>